<feature type="domain" description="Putative restriction endonuclease" evidence="1">
    <location>
        <begin position="24"/>
        <end position="195"/>
    </location>
</feature>
<sequence>MVQTTPKTLSLQLPHELALRVTREQFAVLAAANRELRLERTATGELIVNPPTGGNTGHRNLSITGQLSVWFEANDTQGIAFDSSTGFELPNGANRSPDAAWVSQARWDGLTPEQQDSFIPLCPDFVVELRSKNDTLKDLRAKMEEYRENGAKLGWLIDPKNKRVEIYRPGQAVEVLENPSHLSGETVLPGFSLSLKRVWP</sequence>
<dbReference type="Proteomes" id="UP000003477">
    <property type="component" value="Unassembled WGS sequence"/>
</dbReference>
<dbReference type="RefSeq" id="WP_007305715.1">
    <property type="nucleotide sequence ID" value="NZ_AESD01000185.1"/>
</dbReference>
<name>G5J0X1_CROWT</name>
<evidence type="ECO:0000313" key="2">
    <source>
        <dbReference type="EMBL" id="EHJ14154.1"/>
    </source>
</evidence>
<dbReference type="PATRIC" id="fig|423471.3.peg.1071"/>
<accession>G5J0X1</accession>
<dbReference type="Pfam" id="PF05685">
    <property type="entry name" value="Uma2"/>
    <property type="match status" value="1"/>
</dbReference>
<dbReference type="EMBL" id="AESD01000185">
    <property type="protein sequence ID" value="EHJ14154.1"/>
    <property type="molecule type" value="Genomic_DNA"/>
</dbReference>
<protein>
    <recommendedName>
        <fullName evidence="1">Putative restriction endonuclease domain-containing protein</fullName>
    </recommendedName>
</protein>
<dbReference type="InterPro" id="IPR011335">
    <property type="entry name" value="Restrct_endonuc-II-like"/>
</dbReference>
<dbReference type="PANTHER" id="PTHR34107">
    <property type="entry name" value="SLL0198 PROTEIN-RELATED"/>
    <property type="match status" value="1"/>
</dbReference>
<evidence type="ECO:0000259" key="1">
    <source>
        <dbReference type="Pfam" id="PF05685"/>
    </source>
</evidence>
<dbReference type="InterPro" id="IPR008538">
    <property type="entry name" value="Uma2"/>
</dbReference>
<dbReference type="SUPFAM" id="SSF52980">
    <property type="entry name" value="Restriction endonuclease-like"/>
    <property type="match status" value="1"/>
</dbReference>
<dbReference type="InterPro" id="IPR012296">
    <property type="entry name" value="Nuclease_put_TT1808"/>
</dbReference>
<evidence type="ECO:0000313" key="3">
    <source>
        <dbReference type="Proteomes" id="UP000003477"/>
    </source>
</evidence>
<organism evidence="2 3">
    <name type="scientific">Crocosphaera watsonii WH 0003</name>
    <dbReference type="NCBI Taxonomy" id="423471"/>
    <lineage>
        <taxon>Bacteria</taxon>
        <taxon>Bacillati</taxon>
        <taxon>Cyanobacteriota</taxon>
        <taxon>Cyanophyceae</taxon>
        <taxon>Oscillatoriophycideae</taxon>
        <taxon>Chroococcales</taxon>
        <taxon>Aphanothecaceae</taxon>
        <taxon>Crocosphaera</taxon>
    </lineage>
</organism>
<dbReference type="Gene3D" id="3.90.1570.10">
    <property type="entry name" value="tt1808, chain A"/>
    <property type="match status" value="1"/>
</dbReference>
<reference evidence="2 3" key="1">
    <citation type="journal article" date="2011" name="Front. Microbiol.">
        <title>Two Strains of Crocosphaera watsonii with Highly Conserved Genomes are Distinguished by Strain-Specific Features.</title>
        <authorList>
            <person name="Bench S.R."/>
            <person name="Ilikchyan I.N."/>
            <person name="Tripp H.J."/>
            <person name="Zehr J.P."/>
        </authorList>
    </citation>
    <scope>NUCLEOTIDE SEQUENCE [LARGE SCALE GENOMIC DNA]</scope>
    <source>
        <strain evidence="2 3">WH 0003</strain>
    </source>
</reference>
<proteinExistence type="predicted"/>
<dbReference type="AlphaFoldDB" id="G5J0X1"/>
<gene>
    <name evidence="2" type="ORF">CWATWH0003_1161</name>
</gene>
<dbReference type="CDD" id="cd06260">
    <property type="entry name" value="DUF820-like"/>
    <property type="match status" value="1"/>
</dbReference>
<dbReference type="GeneID" id="88764997"/>
<dbReference type="PANTHER" id="PTHR34107:SF7">
    <property type="entry name" value="SLR2092 PROTEIN"/>
    <property type="match status" value="1"/>
</dbReference>
<comment type="caution">
    <text evidence="2">The sequence shown here is derived from an EMBL/GenBank/DDBJ whole genome shotgun (WGS) entry which is preliminary data.</text>
</comment>